<dbReference type="AlphaFoldDB" id="A0A918F2A6"/>
<sequence>MTTTPSRTSADTSTPVTGSGVGRVLLALSAVLGPLLFLAAFSVQPYETTDSTKEIVAAIAENESAVQFAQWAMALGLILLVLGTLAVGLLATARSPKLGLWGTAVLATGWLAIATTPNLDQVALGGLEKGVGQEALVAVTDGTYELAVNGIPTLYFVAAHVIGAILLGVALLRGRAIAPWAAWALILSMPVNVVGFVAGLLPVVLLSFALMAVGFGAAGLVILRRGTGWIRSS</sequence>
<dbReference type="EMBL" id="BMSX01000003">
    <property type="protein sequence ID" value="GGR01487.1"/>
    <property type="molecule type" value="Genomic_DNA"/>
</dbReference>
<evidence type="ECO:0000313" key="3">
    <source>
        <dbReference type="Proteomes" id="UP000658320"/>
    </source>
</evidence>
<proteinExistence type="predicted"/>
<keyword evidence="1" id="KW-0812">Transmembrane</keyword>
<feature type="transmembrane region" description="Helical" evidence="1">
    <location>
        <begin position="98"/>
        <end position="116"/>
    </location>
</feature>
<organism evidence="2 3">
    <name type="scientific">Streptomyces aurantiogriseus</name>
    <dbReference type="NCBI Taxonomy" id="66870"/>
    <lineage>
        <taxon>Bacteria</taxon>
        <taxon>Bacillati</taxon>
        <taxon>Actinomycetota</taxon>
        <taxon>Actinomycetes</taxon>
        <taxon>Kitasatosporales</taxon>
        <taxon>Streptomycetaceae</taxon>
        <taxon>Streptomyces</taxon>
    </lineage>
</organism>
<protein>
    <recommendedName>
        <fullName evidence="4">DUF4386 family protein</fullName>
    </recommendedName>
</protein>
<reference evidence="2" key="1">
    <citation type="journal article" date="2014" name="Int. J. Syst. Evol. Microbiol.">
        <title>Complete genome sequence of Corynebacterium casei LMG S-19264T (=DSM 44701T), isolated from a smear-ripened cheese.</title>
        <authorList>
            <consortium name="US DOE Joint Genome Institute (JGI-PGF)"/>
            <person name="Walter F."/>
            <person name="Albersmeier A."/>
            <person name="Kalinowski J."/>
            <person name="Ruckert C."/>
        </authorList>
    </citation>
    <scope>NUCLEOTIDE SEQUENCE</scope>
    <source>
        <strain evidence="2">JCM 4346</strain>
    </source>
</reference>
<keyword evidence="3" id="KW-1185">Reference proteome</keyword>
<dbReference type="Proteomes" id="UP000658320">
    <property type="component" value="Unassembled WGS sequence"/>
</dbReference>
<dbReference type="RefSeq" id="WP_189933794.1">
    <property type="nucleotide sequence ID" value="NZ_BMSX01000003.1"/>
</dbReference>
<feature type="transmembrane region" description="Helical" evidence="1">
    <location>
        <begin position="180"/>
        <end position="198"/>
    </location>
</feature>
<comment type="caution">
    <text evidence="2">The sequence shown here is derived from an EMBL/GenBank/DDBJ whole genome shotgun (WGS) entry which is preliminary data.</text>
</comment>
<feature type="transmembrane region" description="Helical" evidence="1">
    <location>
        <begin position="71"/>
        <end position="91"/>
    </location>
</feature>
<feature type="transmembrane region" description="Helical" evidence="1">
    <location>
        <begin position="204"/>
        <end position="223"/>
    </location>
</feature>
<evidence type="ECO:0000256" key="1">
    <source>
        <dbReference type="SAM" id="Phobius"/>
    </source>
</evidence>
<keyword evidence="1" id="KW-0472">Membrane</keyword>
<accession>A0A918F2A6</accession>
<evidence type="ECO:0000313" key="2">
    <source>
        <dbReference type="EMBL" id="GGR01487.1"/>
    </source>
</evidence>
<feature type="transmembrane region" description="Helical" evidence="1">
    <location>
        <begin position="21"/>
        <end position="43"/>
    </location>
</feature>
<gene>
    <name evidence="2" type="ORF">GCM10010251_16370</name>
</gene>
<reference evidence="2" key="2">
    <citation type="submission" date="2020-09" db="EMBL/GenBank/DDBJ databases">
        <authorList>
            <person name="Sun Q."/>
            <person name="Ohkuma M."/>
        </authorList>
    </citation>
    <scope>NUCLEOTIDE SEQUENCE</scope>
    <source>
        <strain evidence="2">JCM 4346</strain>
    </source>
</reference>
<name>A0A918F2A6_9ACTN</name>
<feature type="transmembrane region" description="Helical" evidence="1">
    <location>
        <begin position="154"/>
        <end position="173"/>
    </location>
</feature>
<evidence type="ECO:0008006" key="4">
    <source>
        <dbReference type="Google" id="ProtNLM"/>
    </source>
</evidence>
<keyword evidence="1" id="KW-1133">Transmembrane helix</keyword>